<protein>
    <submittedName>
        <fullName evidence="1">Uncharacterized protein</fullName>
    </submittedName>
</protein>
<gene>
    <name evidence="1" type="ORF">GCM10009431_12350</name>
</gene>
<dbReference type="Proteomes" id="UP001500736">
    <property type="component" value="Unassembled WGS sequence"/>
</dbReference>
<evidence type="ECO:0000313" key="1">
    <source>
        <dbReference type="EMBL" id="GAA0741320.1"/>
    </source>
</evidence>
<sequence>MQKMIDLKKLSIYYKYNGNPTNPKLYNERTEKWLNKEISSDEFMTIDKIDQNFVCIKSGGFSAKMVEEMELELSQLKKLVSDEAYEYLRLGKKPKKLEKPKSSWINRLVDKIVNK</sequence>
<evidence type="ECO:0000313" key="2">
    <source>
        <dbReference type="Proteomes" id="UP001500736"/>
    </source>
</evidence>
<accession>A0ABN1JJU4</accession>
<keyword evidence="2" id="KW-1185">Reference proteome</keyword>
<dbReference type="EMBL" id="BAAAGF010000001">
    <property type="protein sequence ID" value="GAA0741320.1"/>
    <property type="molecule type" value="Genomic_DNA"/>
</dbReference>
<comment type="caution">
    <text evidence="1">The sequence shown here is derived from an EMBL/GenBank/DDBJ whole genome shotgun (WGS) entry which is preliminary data.</text>
</comment>
<name>A0ABN1JJU4_9FLAO</name>
<reference evidence="1 2" key="1">
    <citation type="journal article" date="2019" name="Int. J. Syst. Evol. Microbiol.">
        <title>The Global Catalogue of Microorganisms (GCM) 10K type strain sequencing project: providing services to taxonomists for standard genome sequencing and annotation.</title>
        <authorList>
            <consortium name="The Broad Institute Genomics Platform"/>
            <consortium name="The Broad Institute Genome Sequencing Center for Infectious Disease"/>
            <person name="Wu L."/>
            <person name="Ma J."/>
        </authorList>
    </citation>
    <scope>NUCLEOTIDE SEQUENCE [LARGE SCALE GENOMIC DNA]</scope>
    <source>
        <strain evidence="1 2">JCM 15976</strain>
    </source>
</reference>
<proteinExistence type="predicted"/>
<organism evidence="1 2">
    <name type="scientific">Gaetbulibacter jejuensis</name>
    <dbReference type="NCBI Taxonomy" id="584607"/>
    <lineage>
        <taxon>Bacteria</taxon>
        <taxon>Pseudomonadati</taxon>
        <taxon>Bacteroidota</taxon>
        <taxon>Flavobacteriia</taxon>
        <taxon>Flavobacteriales</taxon>
        <taxon>Flavobacteriaceae</taxon>
        <taxon>Gaetbulibacter</taxon>
    </lineage>
</organism>